<sequence>MNEEDVTALVQFLRNRIQYDRQTAIAATNAHQGTWKNDGTRIYADEGTMLAEAVHRSTAEHVVDWQPGRVLSDMEAKRRIVEQFTMIELPEHSDGDTAAVGAYVKMLAVLQLMAAAYVDHPDYRAAWVPKF</sequence>
<dbReference type="Proteomes" id="UP001344658">
    <property type="component" value="Unassembled WGS sequence"/>
</dbReference>
<proteinExistence type="predicted"/>
<dbReference type="EMBL" id="JAZEWV010000046">
    <property type="protein sequence ID" value="MEE4546448.1"/>
    <property type="molecule type" value="Genomic_DNA"/>
</dbReference>
<keyword evidence="2" id="KW-1185">Reference proteome</keyword>
<evidence type="ECO:0000313" key="1">
    <source>
        <dbReference type="EMBL" id="MEE4546448.1"/>
    </source>
</evidence>
<evidence type="ECO:0000313" key="2">
    <source>
        <dbReference type="Proteomes" id="UP001344658"/>
    </source>
</evidence>
<comment type="caution">
    <text evidence="1">The sequence shown here is derived from an EMBL/GenBank/DDBJ whole genome shotgun (WGS) entry which is preliminary data.</text>
</comment>
<name>A0ABU7PL91_9ACTN</name>
<protein>
    <submittedName>
        <fullName evidence="1">DUF6221 family protein</fullName>
    </submittedName>
</protein>
<reference evidence="1 2" key="1">
    <citation type="submission" date="2023-12" db="EMBL/GenBank/DDBJ databases">
        <title>Streptomyces sp. V4-01.</title>
        <authorList>
            <person name="Somphong A."/>
            <person name="Phongsopitanun W."/>
        </authorList>
    </citation>
    <scope>NUCLEOTIDE SEQUENCE [LARGE SCALE GENOMIC DNA]</scope>
    <source>
        <strain evidence="1 2">V4-01</strain>
    </source>
</reference>
<dbReference type="Pfam" id="PF19730">
    <property type="entry name" value="DUF6221"/>
    <property type="match status" value="1"/>
</dbReference>
<gene>
    <name evidence="1" type="ORF">V2S66_31350</name>
</gene>
<organism evidence="1 2">
    <name type="scientific">Actinacidiphila polyblastidii</name>
    <dbReference type="NCBI Taxonomy" id="3110430"/>
    <lineage>
        <taxon>Bacteria</taxon>
        <taxon>Bacillati</taxon>
        <taxon>Actinomycetota</taxon>
        <taxon>Actinomycetes</taxon>
        <taxon>Kitasatosporales</taxon>
        <taxon>Streptomycetaceae</taxon>
        <taxon>Actinacidiphila</taxon>
    </lineage>
</organism>
<accession>A0ABU7PL91</accession>
<dbReference type="InterPro" id="IPR046193">
    <property type="entry name" value="DUF6221"/>
</dbReference>
<dbReference type="RefSeq" id="WP_330800148.1">
    <property type="nucleotide sequence ID" value="NZ_JAZEWV010000046.1"/>
</dbReference>